<dbReference type="PANTHER" id="PTHR35848">
    <property type="entry name" value="OXALATE-BINDING PROTEIN"/>
    <property type="match status" value="1"/>
</dbReference>
<dbReference type="Proteomes" id="UP001240150">
    <property type="component" value="Chromosome"/>
</dbReference>
<dbReference type="Pfam" id="PF07883">
    <property type="entry name" value="Cupin_2"/>
    <property type="match status" value="1"/>
</dbReference>
<dbReference type="RefSeq" id="WP_284916271.1">
    <property type="nucleotide sequence ID" value="NZ_CP126980.1"/>
</dbReference>
<dbReference type="SUPFAM" id="SSF51182">
    <property type="entry name" value="RmlC-like cupins"/>
    <property type="match status" value="1"/>
</dbReference>
<dbReference type="InterPro" id="IPR014710">
    <property type="entry name" value="RmlC-like_jellyroll"/>
</dbReference>
<keyword evidence="1" id="KW-0479">Metal-binding</keyword>
<evidence type="ECO:0000313" key="4">
    <source>
        <dbReference type="Proteomes" id="UP001240150"/>
    </source>
</evidence>
<sequence length="130" mass="14368">MTGPDTGGVDVRRQEPDHLAREHGLDLKLLQPWPGVDTPFEGAWCVLRPGDVTDTHSHPEREIFIGMAGRGLLVTATGERHRIAAGDLLTMRPGLEHHVENDSDQDFSYYAIWWDGATAAAFLERAGRPS</sequence>
<evidence type="ECO:0000259" key="2">
    <source>
        <dbReference type="Pfam" id="PF07883"/>
    </source>
</evidence>
<evidence type="ECO:0000256" key="1">
    <source>
        <dbReference type="ARBA" id="ARBA00022723"/>
    </source>
</evidence>
<dbReference type="InterPro" id="IPR013096">
    <property type="entry name" value="Cupin_2"/>
</dbReference>
<dbReference type="PANTHER" id="PTHR35848:SF6">
    <property type="entry name" value="CUPIN TYPE-2 DOMAIN-CONTAINING PROTEIN"/>
    <property type="match status" value="1"/>
</dbReference>
<organism evidence="3 4">
    <name type="scientific">Actinoplanes oblitus</name>
    <dbReference type="NCBI Taxonomy" id="3040509"/>
    <lineage>
        <taxon>Bacteria</taxon>
        <taxon>Bacillati</taxon>
        <taxon>Actinomycetota</taxon>
        <taxon>Actinomycetes</taxon>
        <taxon>Micromonosporales</taxon>
        <taxon>Micromonosporaceae</taxon>
        <taxon>Actinoplanes</taxon>
    </lineage>
</organism>
<reference evidence="3 4" key="1">
    <citation type="submission" date="2023-06" db="EMBL/GenBank/DDBJ databases">
        <authorList>
            <person name="Yushchuk O."/>
            <person name="Binda E."/>
            <person name="Ruckert-Reed C."/>
            <person name="Fedorenko V."/>
            <person name="Kalinowski J."/>
            <person name="Marinelli F."/>
        </authorList>
    </citation>
    <scope>NUCLEOTIDE SEQUENCE [LARGE SCALE GENOMIC DNA]</scope>
    <source>
        <strain evidence="3 4">NRRL 3884</strain>
    </source>
</reference>
<protein>
    <submittedName>
        <fullName evidence="3">Cupin domain-containing protein</fullName>
    </submittedName>
</protein>
<dbReference type="CDD" id="cd06988">
    <property type="entry name" value="cupin_DddK"/>
    <property type="match status" value="1"/>
</dbReference>
<evidence type="ECO:0000313" key="3">
    <source>
        <dbReference type="EMBL" id="WIM95006.1"/>
    </source>
</evidence>
<keyword evidence="4" id="KW-1185">Reference proteome</keyword>
<accession>A0ABY8WAV8</accession>
<proteinExistence type="predicted"/>
<name>A0ABY8WAV8_9ACTN</name>
<feature type="domain" description="Cupin type-2" evidence="2">
    <location>
        <begin position="44"/>
        <end position="112"/>
    </location>
</feature>
<dbReference type="EMBL" id="CP126980">
    <property type="protein sequence ID" value="WIM95006.1"/>
    <property type="molecule type" value="Genomic_DNA"/>
</dbReference>
<gene>
    <name evidence="3" type="ORF">ACTOB_007067</name>
</gene>
<dbReference type="InterPro" id="IPR051610">
    <property type="entry name" value="GPI/OXD"/>
</dbReference>
<dbReference type="InterPro" id="IPR011051">
    <property type="entry name" value="RmlC_Cupin_sf"/>
</dbReference>
<dbReference type="Gene3D" id="2.60.120.10">
    <property type="entry name" value="Jelly Rolls"/>
    <property type="match status" value="1"/>
</dbReference>